<sequence>MFKFSLKKYFSIKEYHIKKLTSTRRPIIWGYIPFKDEAANFFFFFFLFFWPPHGTWSSQARDQIRSIVTTKAAAAATPDP</sequence>
<dbReference type="Proteomes" id="UP000314985">
    <property type="component" value="Chromosome 17"/>
</dbReference>
<keyword evidence="1" id="KW-0812">Transmembrane</keyword>
<evidence type="ECO:0000256" key="1">
    <source>
        <dbReference type="SAM" id="Phobius"/>
    </source>
</evidence>
<keyword evidence="1" id="KW-0472">Membrane</keyword>
<keyword evidence="1" id="KW-1133">Transmembrane helix</keyword>
<dbReference type="Ensembl" id="ENSSSCT00070030230.1">
    <property type="protein sequence ID" value="ENSSSCP00070025219.1"/>
    <property type="gene ID" value="ENSSSCG00070015389.1"/>
</dbReference>
<accession>A0A4X1UAI3</accession>
<reference evidence="2" key="2">
    <citation type="submission" date="2025-08" db="UniProtKB">
        <authorList>
            <consortium name="Ensembl"/>
        </authorList>
    </citation>
    <scope>IDENTIFICATION</scope>
</reference>
<proteinExistence type="predicted"/>
<name>A0A4X1UAI3_PIG</name>
<evidence type="ECO:0000313" key="2">
    <source>
        <dbReference type="Ensembl" id="ENSSSCP00070025219.1"/>
    </source>
</evidence>
<feature type="transmembrane region" description="Helical" evidence="1">
    <location>
        <begin position="28"/>
        <end position="50"/>
    </location>
</feature>
<reference evidence="2 3" key="1">
    <citation type="submission" date="2017-08" db="EMBL/GenBank/DDBJ databases">
        <title>USMARCv1.0.</title>
        <authorList>
            <person name="Hannum G.I."/>
            <person name="Koren S."/>
            <person name="Schroeder S.G."/>
            <person name="Chin S.C."/>
            <person name="Nonneman D.J."/>
            <person name="Becker S.A."/>
            <person name="Rosen B.D."/>
            <person name="Bickhart D.M."/>
            <person name="Putnam N.H."/>
            <person name="Green R.E."/>
            <person name="Tuggle C.K."/>
            <person name="Liu H."/>
            <person name="Rohrer G.A."/>
            <person name="Warr A."/>
            <person name="Hall R."/>
            <person name="Kim K."/>
            <person name="Hume D.A."/>
            <person name="Talbot R."/>
            <person name="Chow W."/>
            <person name="Howe K."/>
            <person name="Schwartz A.S."/>
            <person name="Watson M."/>
            <person name="Archibald A.L."/>
            <person name="Phillippy A.M."/>
            <person name="Smith T.P.L."/>
        </authorList>
    </citation>
    <scope>NUCLEOTIDE SEQUENCE [LARGE SCALE GENOMIC DNA]</scope>
</reference>
<dbReference type="AlphaFoldDB" id="A0A4X1UAI3"/>
<protein>
    <submittedName>
        <fullName evidence="2">Uncharacterized protein</fullName>
    </submittedName>
</protein>
<evidence type="ECO:0000313" key="3">
    <source>
        <dbReference type="Proteomes" id="UP000314985"/>
    </source>
</evidence>
<organism evidence="2 3">
    <name type="scientific">Sus scrofa</name>
    <name type="common">Pig</name>
    <dbReference type="NCBI Taxonomy" id="9823"/>
    <lineage>
        <taxon>Eukaryota</taxon>
        <taxon>Metazoa</taxon>
        <taxon>Chordata</taxon>
        <taxon>Craniata</taxon>
        <taxon>Vertebrata</taxon>
        <taxon>Euteleostomi</taxon>
        <taxon>Mammalia</taxon>
        <taxon>Eutheria</taxon>
        <taxon>Laurasiatheria</taxon>
        <taxon>Artiodactyla</taxon>
        <taxon>Suina</taxon>
        <taxon>Suidae</taxon>
        <taxon>Sus</taxon>
    </lineage>
</organism>